<dbReference type="SUPFAM" id="SSF56801">
    <property type="entry name" value="Acetyl-CoA synthetase-like"/>
    <property type="match status" value="1"/>
</dbReference>
<keyword evidence="8" id="KW-1185">Reference proteome</keyword>
<comment type="caution">
    <text evidence="7">The sequence shown here is derived from an EMBL/GenBank/DDBJ whole genome shotgun (WGS) entry which is preliminary data.</text>
</comment>
<feature type="domain" description="AMP-binding enzyme C-terminal" evidence="6">
    <location>
        <begin position="470"/>
        <end position="544"/>
    </location>
</feature>
<dbReference type="RefSeq" id="WP_109836281.1">
    <property type="nucleotide sequence ID" value="NZ_QGKM01000005.1"/>
</dbReference>
<dbReference type="FunFam" id="3.30.300.30:FF:000008">
    <property type="entry name" value="2,3-dihydroxybenzoate-AMP ligase"/>
    <property type="match status" value="1"/>
</dbReference>
<dbReference type="CDD" id="cd12118">
    <property type="entry name" value="ttLC_FACS_AEE21_like"/>
    <property type="match status" value="1"/>
</dbReference>
<dbReference type="InterPro" id="IPR000873">
    <property type="entry name" value="AMP-dep_synth/lig_dom"/>
</dbReference>
<dbReference type="Gene3D" id="3.30.300.30">
    <property type="match status" value="1"/>
</dbReference>
<dbReference type="AlphaFoldDB" id="A0A317CNZ3"/>
<reference evidence="7 8" key="1">
    <citation type="submission" date="2018-05" db="EMBL/GenBank/DDBJ databases">
        <title>Leucothrix arctica sp. nov., isolated from Arctic seawater.</title>
        <authorList>
            <person name="Choi A."/>
            <person name="Baek K."/>
        </authorList>
    </citation>
    <scope>NUCLEOTIDE SEQUENCE [LARGE SCALE GENOMIC DNA]</scope>
    <source>
        <strain evidence="7 8">JCM 18388</strain>
    </source>
</reference>
<evidence type="ECO:0000256" key="4">
    <source>
        <dbReference type="ARBA" id="ARBA00023098"/>
    </source>
</evidence>
<dbReference type="InterPro" id="IPR042099">
    <property type="entry name" value="ANL_N_sf"/>
</dbReference>
<dbReference type="Pfam" id="PF13193">
    <property type="entry name" value="AMP-binding_C"/>
    <property type="match status" value="1"/>
</dbReference>
<keyword evidence="2" id="KW-0436">Ligase</keyword>
<sequence length="559" mass="61872">MENPYNTHLDRNPANHQPLTPLSFLRRMATVFPEHTAIIHGSLRRTYKDFYERSVRLASSLAGLGIGRGDTVSVMLMNTPAMLECHYGVPMSGAVLHSINTRLDAKVIAFQLDHAEAKVVVVDAELIPLMQEALALTEATPYLIEYRDLECGGFSPQVAADSQSGVASETTLTPQCSDYEEFLAEGNPQFDWLMPLDEWDAISINYTSGTTGDPKGVVYHHRGAYLLAQGNALIASMPKHSIYLWTLPMFHCNGWCFPWTMSAVVGTHVCLRQVRDEPIWQALDEHNVTHLCGAPIVMSLINDAPESVKRELGRTVEFFTAAAPPPESLLADMKTAGFEVTHLYGLTEVYGPAVVNEWHDQWNDLDAATQAKLKARQGVCYTPLEGLDVMDPETMVSVPHDGETIGEVMFRGNVVMKGYFKNPKATNEAFAGDWFHSGDLGVIHPDGYIQLKDRSKDIIISGGENISSIEIEDVLFSHSAVAVAAVVALPDDKWGEVPCAFVELNSDCEATADELQSWCRERLAGFKVPKQFVFEAIPRTSTGKIQKFELRKKVRTELS</sequence>
<name>A0A317CNZ3_9GAMM</name>
<dbReference type="Gene3D" id="3.40.50.12780">
    <property type="entry name" value="N-terminal domain of ligase-like"/>
    <property type="match status" value="1"/>
</dbReference>
<dbReference type="OrthoDB" id="9803968at2"/>
<gene>
    <name evidence="7" type="ORF">DKW60_03555</name>
</gene>
<organism evidence="7 8">
    <name type="scientific">Leucothrix pacifica</name>
    <dbReference type="NCBI Taxonomy" id="1247513"/>
    <lineage>
        <taxon>Bacteria</taxon>
        <taxon>Pseudomonadati</taxon>
        <taxon>Pseudomonadota</taxon>
        <taxon>Gammaproteobacteria</taxon>
        <taxon>Thiotrichales</taxon>
        <taxon>Thiotrichaceae</taxon>
        <taxon>Leucothrix</taxon>
    </lineage>
</organism>
<evidence type="ECO:0000259" key="6">
    <source>
        <dbReference type="Pfam" id="PF13193"/>
    </source>
</evidence>
<accession>A0A317CNZ3</accession>
<dbReference type="InterPro" id="IPR020845">
    <property type="entry name" value="AMP-binding_CS"/>
</dbReference>
<dbReference type="GO" id="GO:0016874">
    <property type="term" value="F:ligase activity"/>
    <property type="evidence" value="ECO:0007669"/>
    <property type="project" value="UniProtKB-KW"/>
</dbReference>
<evidence type="ECO:0000256" key="3">
    <source>
        <dbReference type="ARBA" id="ARBA00022832"/>
    </source>
</evidence>
<dbReference type="NCBIfam" id="NF006020">
    <property type="entry name" value="PRK08162.1"/>
    <property type="match status" value="1"/>
</dbReference>
<comment type="similarity">
    <text evidence="1">Belongs to the ATP-dependent AMP-binding enzyme family.</text>
</comment>
<dbReference type="GO" id="GO:0006631">
    <property type="term" value="P:fatty acid metabolic process"/>
    <property type="evidence" value="ECO:0007669"/>
    <property type="project" value="UniProtKB-KW"/>
</dbReference>
<evidence type="ECO:0000259" key="5">
    <source>
        <dbReference type="Pfam" id="PF00501"/>
    </source>
</evidence>
<evidence type="ECO:0000256" key="1">
    <source>
        <dbReference type="ARBA" id="ARBA00006432"/>
    </source>
</evidence>
<protein>
    <submittedName>
        <fullName evidence="7">Acyl-CoA synthetase</fullName>
    </submittedName>
</protein>
<feature type="domain" description="AMP-dependent synthetase/ligase" evidence="5">
    <location>
        <begin position="26"/>
        <end position="420"/>
    </location>
</feature>
<dbReference type="InterPro" id="IPR045851">
    <property type="entry name" value="AMP-bd_C_sf"/>
</dbReference>
<evidence type="ECO:0000256" key="2">
    <source>
        <dbReference type="ARBA" id="ARBA00022598"/>
    </source>
</evidence>
<dbReference type="Proteomes" id="UP000245539">
    <property type="component" value="Unassembled WGS sequence"/>
</dbReference>
<keyword evidence="3" id="KW-0276">Fatty acid metabolism</keyword>
<dbReference type="Pfam" id="PF00501">
    <property type="entry name" value="AMP-binding"/>
    <property type="match status" value="1"/>
</dbReference>
<evidence type="ECO:0000313" key="7">
    <source>
        <dbReference type="EMBL" id="PWR00227.1"/>
    </source>
</evidence>
<dbReference type="PROSITE" id="PS00455">
    <property type="entry name" value="AMP_BINDING"/>
    <property type="match status" value="1"/>
</dbReference>
<dbReference type="EMBL" id="QGKM01000005">
    <property type="protein sequence ID" value="PWR00227.1"/>
    <property type="molecule type" value="Genomic_DNA"/>
</dbReference>
<dbReference type="PANTHER" id="PTHR43859:SF4">
    <property type="entry name" value="BUTANOATE--COA LIGASE AAE1-RELATED"/>
    <property type="match status" value="1"/>
</dbReference>
<proteinExistence type="inferred from homology"/>
<evidence type="ECO:0000313" key="8">
    <source>
        <dbReference type="Proteomes" id="UP000245539"/>
    </source>
</evidence>
<dbReference type="InterPro" id="IPR025110">
    <property type="entry name" value="AMP-bd_C"/>
</dbReference>
<dbReference type="PANTHER" id="PTHR43859">
    <property type="entry name" value="ACYL-ACTIVATING ENZYME"/>
    <property type="match status" value="1"/>
</dbReference>
<keyword evidence="4" id="KW-0443">Lipid metabolism</keyword>